<reference evidence="6" key="2">
    <citation type="submission" date="2020-09" db="EMBL/GenBank/DDBJ databases">
        <authorList>
            <person name="Sun Q."/>
            <person name="Zhou Y."/>
        </authorList>
    </citation>
    <scope>NUCLEOTIDE SEQUENCE</scope>
    <source>
        <strain evidence="6">CGMCC 1.12919</strain>
    </source>
</reference>
<comment type="caution">
    <text evidence="6">The sequence shown here is derived from an EMBL/GenBank/DDBJ whole genome shotgun (WGS) entry which is preliminary data.</text>
</comment>
<keyword evidence="7" id="KW-1185">Reference proteome</keyword>
<evidence type="ECO:0000256" key="4">
    <source>
        <dbReference type="ARBA" id="ARBA00022840"/>
    </source>
</evidence>
<feature type="domain" description="ABC transporter" evidence="5">
    <location>
        <begin position="4"/>
        <end position="252"/>
    </location>
</feature>
<dbReference type="GO" id="GO:0005524">
    <property type="term" value="F:ATP binding"/>
    <property type="evidence" value="ECO:0007669"/>
    <property type="project" value="UniProtKB-KW"/>
</dbReference>
<dbReference type="Proteomes" id="UP000637002">
    <property type="component" value="Unassembled WGS sequence"/>
</dbReference>
<dbReference type="InterPro" id="IPR050319">
    <property type="entry name" value="ABC_transp_ATP-bind"/>
</dbReference>
<evidence type="ECO:0000256" key="2">
    <source>
        <dbReference type="ARBA" id="ARBA00022448"/>
    </source>
</evidence>
<dbReference type="Gene3D" id="3.40.50.300">
    <property type="entry name" value="P-loop containing nucleotide triphosphate hydrolases"/>
    <property type="match status" value="1"/>
</dbReference>
<dbReference type="CDD" id="cd03257">
    <property type="entry name" value="ABC_NikE_OppD_transporters"/>
    <property type="match status" value="1"/>
</dbReference>
<evidence type="ECO:0000256" key="1">
    <source>
        <dbReference type="ARBA" id="ARBA00005417"/>
    </source>
</evidence>
<keyword evidence="4 6" id="KW-0067">ATP-binding</keyword>
<accession>A0A916UUP7</accession>
<dbReference type="PANTHER" id="PTHR43776:SF7">
    <property type="entry name" value="D,D-DIPEPTIDE TRANSPORT ATP-BINDING PROTEIN DDPF-RELATED"/>
    <property type="match status" value="1"/>
</dbReference>
<dbReference type="SMART" id="SM00382">
    <property type="entry name" value="AAA"/>
    <property type="match status" value="1"/>
</dbReference>
<dbReference type="NCBIfam" id="NF007739">
    <property type="entry name" value="PRK10419.1"/>
    <property type="match status" value="1"/>
</dbReference>
<keyword evidence="3" id="KW-0547">Nucleotide-binding</keyword>
<reference evidence="6" key="1">
    <citation type="journal article" date="2014" name="Int. J. Syst. Evol. Microbiol.">
        <title>Complete genome sequence of Corynebacterium casei LMG S-19264T (=DSM 44701T), isolated from a smear-ripened cheese.</title>
        <authorList>
            <consortium name="US DOE Joint Genome Institute (JGI-PGF)"/>
            <person name="Walter F."/>
            <person name="Albersmeier A."/>
            <person name="Kalinowski J."/>
            <person name="Ruckert C."/>
        </authorList>
    </citation>
    <scope>NUCLEOTIDE SEQUENCE</scope>
    <source>
        <strain evidence="6">CGMCC 1.12919</strain>
    </source>
</reference>
<dbReference type="InterPro" id="IPR003439">
    <property type="entry name" value="ABC_transporter-like_ATP-bd"/>
</dbReference>
<dbReference type="AlphaFoldDB" id="A0A916UUP7"/>
<evidence type="ECO:0000313" key="7">
    <source>
        <dbReference type="Proteomes" id="UP000637002"/>
    </source>
</evidence>
<dbReference type="GO" id="GO:0055085">
    <property type="term" value="P:transmembrane transport"/>
    <property type="evidence" value="ECO:0007669"/>
    <property type="project" value="UniProtKB-ARBA"/>
</dbReference>
<dbReference type="PROSITE" id="PS50893">
    <property type="entry name" value="ABC_TRANSPORTER_2"/>
    <property type="match status" value="1"/>
</dbReference>
<dbReference type="InterPro" id="IPR003593">
    <property type="entry name" value="AAA+_ATPase"/>
</dbReference>
<gene>
    <name evidence="6" type="primary">nikE</name>
    <name evidence="6" type="ORF">GCM10010994_52380</name>
</gene>
<dbReference type="RefSeq" id="WP_188612115.1">
    <property type="nucleotide sequence ID" value="NZ_BMGG01000010.1"/>
</dbReference>
<dbReference type="InterPro" id="IPR017871">
    <property type="entry name" value="ABC_transporter-like_CS"/>
</dbReference>
<dbReference type="SUPFAM" id="SSF52540">
    <property type="entry name" value="P-loop containing nucleoside triphosphate hydrolases"/>
    <property type="match status" value="1"/>
</dbReference>
<dbReference type="PROSITE" id="PS00211">
    <property type="entry name" value="ABC_TRANSPORTER_1"/>
    <property type="match status" value="1"/>
</dbReference>
<dbReference type="EMBL" id="BMGG01000010">
    <property type="protein sequence ID" value="GGC87925.1"/>
    <property type="molecule type" value="Genomic_DNA"/>
</dbReference>
<comment type="similarity">
    <text evidence="1">Belongs to the ABC transporter superfamily.</text>
</comment>
<proteinExistence type="inferred from homology"/>
<evidence type="ECO:0000259" key="5">
    <source>
        <dbReference type="PROSITE" id="PS50893"/>
    </source>
</evidence>
<dbReference type="InterPro" id="IPR027417">
    <property type="entry name" value="P-loop_NTPase"/>
</dbReference>
<dbReference type="Pfam" id="PF00005">
    <property type="entry name" value="ABC_tran"/>
    <property type="match status" value="1"/>
</dbReference>
<dbReference type="PANTHER" id="PTHR43776">
    <property type="entry name" value="TRANSPORT ATP-BINDING PROTEIN"/>
    <property type="match status" value="1"/>
</dbReference>
<organism evidence="6 7">
    <name type="scientific">Chelatococcus reniformis</name>
    <dbReference type="NCBI Taxonomy" id="1494448"/>
    <lineage>
        <taxon>Bacteria</taxon>
        <taxon>Pseudomonadati</taxon>
        <taxon>Pseudomonadota</taxon>
        <taxon>Alphaproteobacteria</taxon>
        <taxon>Hyphomicrobiales</taxon>
        <taxon>Chelatococcaceae</taxon>
        <taxon>Chelatococcus</taxon>
    </lineage>
</organism>
<evidence type="ECO:0000256" key="3">
    <source>
        <dbReference type="ARBA" id="ARBA00022741"/>
    </source>
</evidence>
<protein>
    <submittedName>
        <fullName evidence="6">Nickel import ATP-binding protein NikE</fullName>
    </submittedName>
</protein>
<sequence length="282" mass="30711">MSLLSARNLSRSYDRAPLLGRGRPHRVLDGVSLDIAPGETVALLGRSGCGKTTLARMLVGLDRPDAGEVLFEGQSLARLPKARWQDLRRTVQMVFQDPVGAVDPRATVGDVLAEPLRNLCGLSPAEIRLRIAELLSAVELGPEAVGRYPHQMSGGQLQRVCIARALAPQPRLVILDEAVSNLDVHLQIRMLELFAELRRARGVSYLFVTHDLRLVERFCSRVLVMDTGRIAEDAPAALALRSPAGRALQEAVLPAWPLAGRLPPVGDLCDPSALADRRQIAR</sequence>
<name>A0A916UUP7_9HYPH</name>
<evidence type="ECO:0000313" key="6">
    <source>
        <dbReference type="EMBL" id="GGC87925.1"/>
    </source>
</evidence>
<keyword evidence="2" id="KW-0813">Transport</keyword>
<dbReference type="GO" id="GO:0016887">
    <property type="term" value="F:ATP hydrolysis activity"/>
    <property type="evidence" value="ECO:0007669"/>
    <property type="project" value="InterPro"/>
</dbReference>